<protein>
    <submittedName>
        <fullName evidence="3">Uncharacterized protein</fullName>
    </submittedName>
</protein>
<feature type="compositionally biased region" description="Polar residues" evidence="2">
    <location>
        <begin position="229"/>
        <end position="256"/>
    </location>
</feature>
<name>A0ABQ4Z8B9_9ASTR</name>
<feature type="region of interest" description="Disordered" evidence="2">
    <location>
        <begin position="1"/>
        <end position="39"/>
    </location>
</feature>
<reference evidence="3" key="2">
    <citation type="submission" date="2022-01" db="EMBL/GenBank/DDBJ databases">
        <authorList>
            <person name="Yamashiro T."/>
            <person name="Shiraishi A."/>
            <person name="Satake H."/>
            <person name="Nakayama K."/>
        </authorList>
    </citation>
    <scope>NUCLEOTIDE SEQUENCE</scope>
</reference>
<proteinExistence type="predicted"/>
<comment type="caution">
    <text evidence="3">The sequence shown here is derived from an EMBL/GenBank/DDBJ whole genome shotgun (WGS) entry which is preliminary data.</text>
</comment>
<evidence type="ECO:0000256" key="2">
    <source>
        <dbReference type="SAM" id="MobiDB-lite"/>
    </source>
</evidence>
<dbReference type="Proteomes" id="UP001151760">
    <property type="component" value="Unassembled WGS sequence"/>
</dbReference>
<organism evidence="3 4">
    <name type="scientific">Tanacetum coccineum</name>
    <dbReference type="NCBI Taxonomy" id="301880"/>
    <lineage>
        <taxon>Eukaryota</taxon>
        <taxon>Viridiplantae</taxon>
        <taxon>Streptophyta</taxon>
        <taxon>Embryophyta</taxon>
        <taxon>Tracheophyta</taxon>
        <taxon>Spermatophyta</taxon>
        <taxon>Magnoliopsida</taxon>
        <taxon>eudicotyledons</taxon>
        <taxon>Gunneridae</taxon>
        <taxon>Pentapetalae</taxon>
        <taxon>asterids</taxon>
        <taxon>campanulids</taxon>
        <taxon>Asterales</taxon>
        <taxon>Asteraceae</taxon>
        <taxon>Asteroideae</taxon>
        <taxon>Anthemideae</taxon>
        <taxon>Anthemidinae</taxon>
        <taxon>Tanacetum</taxon>
    </lineage>
</organism>
<feature type="coiled-coil region" evidence="1">
    <location>
        <begin position="61"/>
        <end position="138"/>
    </location>
</feature>
<feature type="compositionally biased region" description="Basic and acidic residues" evidence="2">
    <location>
        <begin position="1"/>
        <end position="14"/>
    </location>
</feature>
<feature type="region of interest" description="Disordered" evidence="2">
    <location>
        <begin position="229"/>
        <end position="275"/>
    </location>
</feature>
<feature type="compositionally biased region" description="Polar residues" evidence="2">
    <location>
        <begin position="16"/>
        <end position="35"/>
    </location>
</feature>
<reference evidence="3" key="1">
    <citation type="journal article" date="2022" name="Int. J. Mol. Sci.">
        <title>Draft Genome of Tanacetum Coccineum: Genomic Comparison of Closely Related Tanacetum-Family Plants.</title>
        <authorList>
            <person name="Yamashiro T."/>
            <person name="Shiraishi A."/>
            <person name="Nakayama K."/>
            <person name="Satake H."/>
        </authorList>
    </citation>
    <scope>NUCLEOTIDE SEQUENCE</scope>
</reference>
<accession>A0ABQ4Z8B9</accession>
<evidence type="ECO:0000313" key="4">
    <source>
        <dbReference type="Proteomes" id="UP001151760"/>
    </source>
</evidence>
<keyword evidence="4" id="KW-1185">Reference proteome</keyword>
<evidence type="ECO:0000256" key="1">
    <source>
        <dbReference type="SAM" id="Coils"/>
    </source>
</evidence>
<dbReference type="EMBL" id="BQNB010011098">
    <property type="protein sequence ID" value="GJS86087.1"/>
    <property type="molecule type" value="Genomic_DNA"/>
</dbReference>
<feature type="compositionally biased region" description="Polar residues" evidence="2">
    <location>
        <begin position="264"/>
        <end position="275"/>
    </location>
</feature>
<keyword evidence="1" id="KW-0175">Coiled coil</keyword>
<gene>
    <name evidence="3" type="ORF">Tco_0752628</name>
</gene>
<sequence>MADARASEEIERVQMKCTSEDTLQQASTSGTQSDNAPVYDLDGSTEVPKDKNCYDHDIFNMVTHEVQYADLQIELARTKEKLENCIIKKEKEYVVLWNNWYTKCEECKYDKISYDKAYNDMQQKIERLQAQLGDLKGKSSDTQCASNTLDPVSQKLKDENVPLEFQMNALSKLVTSNSAPSTRESKVVQTVNVIAPIIFRPNPSKTFRVDNVVPNKLVKTSVRIKPITVSQPNVIHKQQSNSDSNGFSSTRVNNTAKTRRPHPRSNSNTDRVLSKSKISCLSNNVEKIEENHRNS</sequence>
<evidence type="ECO:0000313" key="3">
    <source>
        <dbReference type="EMBL" id="GJS86087.1"/>
    </source>
</evidence>